<feature type="chain" id="PRO_5045257729" evidence="1">
    <location>
        <begin position="19"/>
        <end position="530"/>
    </location>
</feature>
<dbReference type="Proteomes" id="UP001589585">
    <property type="component" value="Unassembled WGS sequence"/>
</dbReference>
<name>A0ABV5FBN6_9FLAO</name>
<accession>A0ABV5FBN6</accession>
<proteinExistence type="predicted"/>
<evidence type="ECO:0000256" key="1">
    <source>
        <dbReference type="SAM" id="SignalP"/>
    </source>
</evidence>
<dbReference type="EMBL" id="JBHMFC010000033">
    <property type="protein sequence ID" value="MFB9056804.1"/>
    <property type="molecule type" value="Genomic_DNA"/>
</dbReference>
<sequence length="530" mass="58087">MKKITFLFVLLMMSFGFAQTIPVTFDSDIIVGSNWKKDSGLASVDIIDLPSDMPDHGNAGEIISVATGEAWQNAQLSLTSNYIDLTDATGNKVITVDVYAESTQVFLLKLEQTLNGTSGSTEKSFSHTGTGWETIAVDFSAPNAGQPIPNDQYKLLVFFPCYSNDFATPPFDSTTYIDNVSDTLGTALATPVFVIVDFEPEGIGSDWIWTATEVAPSLSQIGNPVSGGINTSAYVAEFVAHATDQNWALCFTSSIGEFTFDETNTTIKIMVYKPTISNVGIKFEGLSPAIEAKIGNTVINQREELTFDFSSQIGSAYNKLIIIPDFVETNRTTDNIIYFDNLQVPDGVITGSLPQPEAAATAPTRDETNHQVLSIFSDAYANISGTNYNPNWGQSTVATIEMVAGEEVLKYEGLNYQGTEYAEQNVSERTHLHVDYWTANATTLDFFLISEGQEKTYALPVSSKETWLSTDIPFNAFAPPVDLNAVKQFKLAGNGTIWFDSFYFYNDVSLSYDDVETLKFSVYPNPTKKG</sequence>
<keyword evidence="3" id="KW-1185">Reference proteome</keyword>
<gene>
    <name evidence="2" type="ORF">ACFFU9_08630</name>
</gene>
<protein>
    <submittedName>
        <fullName evidence="2">Uncharacterized protein</fullName>
    </submittedName>
</protein>
<feature type="signal peptide" evidence="1">
    <location>
        <begin position="1"/>
        <end position="18"/>
    </location>
</feature>
<evidence type="ECO:0000313" key="3">
    <source>
        <dbReference type="Proteomes" id="UP001589585"/>
    </source>
</evidence>
<comment type="caution">
    <text evidence="2">The sequence shown here is derived from an EMBL/GenBank/DDBJ whole genome shotgun (WGS) entry which is preliminary data.</text>
</comment>
<keyword evidence="1" id="KW-0732">Signal</keyword>
<evidence type="ECO:0000313" key="2">
    <source>
        <dbReference type="EMBL" id="MFB9056804.1"/>
    </source>
</evidence>
<organism evidence="2 3">
    <name type="scientific">Mariniflexile ostreae</name>
    <dbReference type="NCBI Taxonomy" id="1520892"/>
    <lineage>
        <taxon>Bacteria</taxon>
        <taxon>Pseudomonadati</taxon>
        <taxon>Bacteroidota</taxon>
        <taxon>Flavobacteriia</taxon>
        <taxon>Flavobacteriales</taxon>
        <taxon>Flavobacteriaceae</taxon>
        <taxon>Mariniflexile</taxon>
    </lineage>
</organism>
<reference evidence="2 3" key="1">
    <citation type="submission" date="2024-09" db="EMBL/GenBank/DDBJ databases">
        <authorList>
            <person name="Sun Q."/>
            <person name="Mori K."/>
        </authorList>
    </citation>
    <scope>NUCLEOTIDE SEQUENCE [LARGE SCALE GENOMIC DNA]</scope>
    <source>
        <strain evidence="2 3">CECT 8622</strain>
    </source>
</reference>
<dbReference type="RefSeq" id="WP_379861001.1">
    <property type="nucleotide sequence ID" value="NZ_JBHMFC010000033.1"/>
</dbReference>